<dbReference type="PROSITE" id="PS50231">
    <property type="entry name" value="RICIN_B_LECTIN"/>
    <property type="match status" value="1"/>
</dbReference>
<dbReference type="PATRIC" id="fig|2064.6.peg.183"/>
<reference evidence="3 4" key="1">
    <citation type="submission" date="2015-02" db="EMBL/GenBank/DDBJ databases">
        <title>Draft genome sequence of Kitasatospora griseola MF730-N6, a bafilomycin, terpentecin and satosporin producer.</title>
        <authorList>
            <person name="Arens J.C."/>
            <person name="Haltli B."/>
            <person name="Kerr R.G."/>
        </authorList>
    </citation>
    <scope>NUCLEOTIDE SEQUENCE [LARGE SCALE GENOMIC DNA]</scope>
    <source>
        <strain evidence="3 4">MF730-N6</strain>
    </source>
</reference>
<dbReference type="Pfam" id="PF00652">
    <property type="entry name" value="Ricin_B_lectin"/>
    <property type="match status" value="1"/>
</dbReference>
<organism evidence="3 4">
    <name type="scientific">Kitasatospora griseola</name>
    <name type="common">Streptomyces griseolosporeus</name>
    <dbReference type="NCBI Taxonomy" id="2064"/>
    <lineage>
        <taxon>Bacteria</taxon>
        <taxon>Bacillati</taxon>
        <taxon>Actinomycetota</taxon>
        <taxon>Actinomycetes</taxon>
        <taxon>Kitasatosporales</taxon>
        <taxon>Streptomycetaceae</taxon>
        <taxon>Kitasatospora</taxon>
    </lineage>
</organism>
<dbReference type="EMBL" id="JXZB01000001">
    <property type="protein sequence ID" value="KIQ66250.1"/>
    <property type="molecule type" value="Genomic_DNA"/>
</dbReference>
<protein>
    <recommendedName>
        <fullName evidence="2">Ricin B lectin domain-containing protein</fullName>
    </recommendedName>
</protein>
<evidence type="ECO:0000259" key="2">
    <source>
        <dbReference type="Pfam" id="PF00652"/>
    </source>
</evidence>
<proteinExistence type="predicted"/>
<feature type="chain" id="PRO_5002217483" description="Ricin B lectin domain-containing protein" evidence="1">
    <location>
        <begin position="28"/>
        <end position="164"/>
    </location>
</feature>
<gene>
    <name evidence="3" type="ORF">TR51_00820</name>
</gene>
<evidence type="ECO:0000313" key="3">
    <source>
        <dbReference type="EMBL" id="KIQ66250.1"/>
    </source>
</evidence>
<evidence type="ECO:0000313" key="4">
    <source>
        <dbReference type="Proteomes" id="UP000032066"/>
    </source>
</evidence>
<name>A0A0D0NDI8_KITGR</name>
<dbReference type="OrthoDB" id="3534750at2"/>
<dbReference type="Proteomes" id="UP000032066">
    <property type="component" value="Unassembled WGS sequence"/>
</dbReference>
<feature type="domain" description="Ricin B lectin" evidence="2">
    <location>
        <begin position="83"/>
        <end position="160"/>
    </location>
</feature>
<dbReference type="AlphaFoldDB" id="A0A0D0NDI8"/>
<dbReference type="InterPro" id="IPR000772">
    <property type="entry name" value="Ricin_B_lectin"/>
</dbReference>
<dbReference type="Gene3D" id="2.80.10.50">
    <property type="match status" value="1"/>
</dbReference>
<comment type="caution">
    <text evidence="3">The sequence shown here is derived from an EMBL/GenBank/DDBJ whole genome shotgun (WGS) entry which is preliminary data.</text>
</comment>
<sequence length="164" mass="17630">MKLRLAAALGTAAALVSLVAGSGTANAHVNVDNLVIGSSKFIDHHLGSVYGSYELSSTTYSTSAANSRWKVASAAPDTGYPNVQLRNDSSGRCVRATSASTVQMKSCNSQDPYQIWAMTQGAIGTQFFNFAVRSCLDNGNNSPYLFREEGCNRTNPYQSWFLVQ</sequence>
<evidence type="ECO:0000256" key="1">
    <source>
        <dbReference type="SAM" id="SignalP"/>
    </source>
</evidence>
<dbReference type="RefSeq" id="WP_043907310.1">
    <property type="nucleotide sequence ID" value="NZ_JXZB01000001.1"/>
</dbReference>
<keyword evidence="4" id="KW-1185">Reference proteome</keyword>
<dbReference type="InterPro" id="IPR035992">
    <property type="entry name" value="Ricin_B-like_lectins"/>
</dbReference>
<accession>A0A0D0NDI8</accession>
<dbReference type="SUPFAM" id="SSF50370">
    <property type="entry name" value="Ricin B-like lectins"/>
    <property type="match status" value="1"/>
</dbReference>
<feature type="signal peptide" evidence="1">
    <location>
        <begin position="1"/>
        <end position="27"/>
    </location>
</feature>
<keyword evidence="1" id="KW-0732">Signal</keyword>